<keyword evidence="3 7" id="KW-0732">Signal</keyword>
<dbReference type="InterPro" id="IPR033121">
    <property type="entry name" value="PEPTIDASE_A1"/>
</dbReference>
<gene>
    <name evidence="9" type="ORF">NSCI0253_LOCUS1837</name>
</gene>
<dbReference type="PROSITE" id="PS51767">
    <property type="entry name" value="PEPTIDASE_A1"/>
    <property type="match status" value="1"/>
</dbReference>
<dbReference type="InterPro" id="IPR021109">
    <property type="entry name" value="Peptidase_aspartic_dom_sf"/>
</dbReference>
<organism evidence="9">
    <name type="scientific">Noctiluca scintillans</name>
    <name type="common">Sea sparkle</name>
    <name type="synonym">Red tide dinoflagellate</name>
    <dbReference type="NCBI Taxonomy" id="2966"/>
    <lineage>
        <taxon>Eukaryota</taxon>
        <taxon>Sar</taxon>
        <taxon>Alveolata</taxon>
        <taxon>Dinophyceae</taxon>
        <taxon>Noctilucales</taxon>
        <taxon>Noctilucaceae</taxon>
        <taxon>Noctiluca</taxon>
    </lineage>
</organism>
<protein>
    <recommendedName>
        <fullName evidence="8">Peptidase A1 domain-containing protein</fullName>
    </recommendedName>
</protein>
<keyword evidence="2" id="KW-0645">Protease</keyword>
<dbReference type="PANTHER" id="PTHR47965">
    <property type="entry name" value="ASPARTYL PROTEASE-RELATED"/>
    <property type="match status" value="1"/>
</dbReference>
<proteinExistence type="inferred from homology"/>
<accession>A0A7S0ZNI0</accession>
<keyword evidence="5" id="KW-0378">Hydrolase</keyword>
<evidence type="ECO:0000256" key="7">
    <source>
        <dbReference type="SAM" id="SignalP"/>
    </source>
</evidence>
<reference evidence="9" key="1">
    <citation type="submission" date="2021-01" db="EMBL/GenBank/DDBJ databases">
        <authorList>
            <person name="Corre E."/>
            <person name="Pelletier E."/>
            <person name="Niang G."/>
            <person name="Scheremetjew M."/>
            <person name="Finn R."/>
            <person name="Kale V."/>
            <person name="Holt S."/>
            <person name="Cochrane G."/>
            <person name="Meng A."/>
            <person name="Brown T."/>
            <person name="Cohen L."/>
        </authorList>
    </citation>
    <scope>NUCLEOTIDE SEQUENCE</scope>
</reference>
<dbReference type="InterPro" id="IPR034164">
    <property type="entry name" value="Pepsin-like_dom"/>
</dbReference>
<dbReference type="PANTHER" id="PTHR47965:SF12">
    <property type="entry name" value="ASPARTIC PROTEINASE 3-RELATED"/>
    <property type="match status" value="1"/>
</dbReference>
<dbReference type="GO" id="GO:0006508">
    <property type="term" value="P:proteolysis"/>
    <property type="evidence" value="ECO:0007669"/>
    <property type="project" value="UniProtKB-KW"/>
</dbReference>
<dbReference type="AlphaFoldDB" id="A0A7S0ZNI0"/>
<keyword evidence="4" id="KW-0064">Aspartyl protease</keyword>
<feature type="domain" description="Peptidase A1" evidence="8">
    <location>
        <begin position="50"/>
        <end position="404"/>
    </location>
</feature>
<dbReference type="Gene3D" id="2.40.70.10">
    <property type="entry name" value="Acid Proteases"/>
    <property type="match status" value="2"/>
</dbReference>
<evidence type="ECO:0000256" key="6">
    <source>
        <dbReference type="ARBA" id="ARBA00023145"/>
    </source>
</evidence>
<dbReference type="EMBL" id="HBFQ01002700">
    <property type="protein sequence ID" value="CAD8827491.1"/>
    <property type="molecule type" value="Transcribed_RNA"/>
</dbReference>
<comment type="similarity">
    <text evidence="1">Belongs to the peptidase A1 family.</text>
</comment>
<dbReference type="InterPro" id="IPR001461">
    <property type="entry name" value="Aspartic_peptidase_A1"/>
</dbReference>
<evidence type="ECO:0000313" key="9">
    <source>
        <dbReference type="EMBL" id="CAD8827491.1"/>
    </source>
</evidence>
<evidence type="ECO:0000256" key="1">
    <source>
        <dbReference type="ARBA" id="ARBA00007447"/>
    </source>
</evidence>
<feature type="signal peptide" evidence="7">
    <location>
        <begin position="1"/>
        <end position="24"/>
    </location>
</feature>
<evidence type="ECO:0000256" key="5">
    <source>
        <dbReference type="ARBA" id="ARBA00022801"/>
    </source>
</evidence>
<dbReference type="Pfam" id="PF00026">
    <property type="entry name" value="Asp"/>
    <property type="match status" value="1"/>
</dbReference>
<name>A0A7S0ZNI0_NOCSC</name>
<sequence length="532" mass="57506">MSMGFPRLTLALALAVSARALATALPVLSDGAGYQGSLVLPVSAQGDGLFSTRISVGTPPQDLWVTVDSGSSFLWIPERSQLKDMTMFSDTFNPNRSSTVKTGEPVIFDHDDGPQAEGVEVEDSVSLGDALVPQAPMMLVNFAEDTTKRTGILGLVMRRELPPMSVWDPFGDLTSSPTVGTPPVGNFFDFFFLANPSVQRTYRLEFGAENPQIVIGDSLEAGVRRLASPWPDQTDLWYVAVRAISFTGGSGRDWNWDFNDMFAYGAPALMDSGSAGIRLSHTLFERAKMAMPRECVSTVLGNLECACPDGVDKAGFPTLSISFESFDNSRYLGLDTGSDHIVCVTPSSYVTQQSKSPVCSVAIIDGGENEKNVLGGVEAIVLGVPVFKATTVTFDWNARVIGVGPHPKSLFDVEADGAPQQLTRTEWPSTEGGYEAATVVPVKAQTPEKCPCADPKNWWHTGKRLSPPRIALVLAVAFSISVYVFVAHSPNAEWIRELAGRGSQNDTVSHRAGAQRLPTNGQFMEMPPRYRE</sequence>
<evidence type="ECO:0000256" key="2">
    <source>
        <dbReference type="ARBA" id="ARBA00022670"/>
    </source>
</evidence>
<evidence type="ECO:0000256" key="4">
    <source>
        <dbReference type="ARBA" id="ARBA00022750"/>
    </source>
</evidence>
<evidence type="ECO:0000256" key="3">
    <source>
        <dbReference type="ARBA" id="ARBA00022729"/>
    </source>
</evidence>
<dbReference type="CDD" id="cd05471">
    <property type="entry name" value="pepsin_like"/>
    <property type="match status" value="1"/>
</dbReference>
<feature type="chain" id="PRO_5031452815" description="Peptidase A1 domain-containing protein" evidence="7">
    <location>
        <begin position="25"/>
        <end position="532"/>
    </location>
</feature>
<dbReference type="GO" id="GO:0004190">
    <property type="term" value="F:aspartic-type endopeptidase activity"/>
    <property type="evidence" value="ECO:0007669"/>
    <property type="project" value="UniProtKB-KW"/>
</dbReference>
<evidence type="ECO:0000259" key="8">
    <source>
        <dbReference type="PROSITE" id="PS51767"/>
    </source>
</evidence>
<dbReference type="SUPFAM" id="SSF50630">
    <property type="entry name" value="Acid proteases"/>
    <property type="match status" value="1"/>
</dbReference>
<keyword evidence="6" id="KW-0865">Zymogen</keyword>